<dbReference type="GeneID" id="17086297"/>
<dbReference type="EMBL" id="KB454533">
    <property type="protein sequence ID" value="EME27383.1"/>
    <property type="molecule type" value="Genomic_DNA"/>
</dbReference>
<dbReference type="Proteomes" id="UP000030680">
    <property type="component" value="Unassembled WGS sequence"/>
</dbReference>
<proteinExistence type="predicted"/>
<name>M2XUS8_GALSU</name>
<gene>
    <name evidence="1" type="ORF">Gasu_51090</name>
</gene>
<dbReference type="RefSeq" id="XP_005703903.1">
    <property type="nucleotide sequence ID" value="XM_005703846.1"/>
</dbReference>
<accession>M2XUS8</accession>
<evidence type="ECO:0000313" key="1">
    <source>
        <dbReference type="EMBL" id="EME27383.1"/>
    </source>
</evidence>
<sequence>MYENIVLEILQEQKWVYNSHINSRVCSIALSIYCDSILDFPKSHRYKAMSEQEICLQNSVKLNRPCS</sequence>
<dbReference type="KEGG" id="gsl:Gasu_51090"/>
<keyword evidence="2" id="KW-1185">Reference proteome</keyword>
<dbReference type="Gramene" id="EME27383">
    <property type="protein sequence ID" value="EME27383"/>
    <property type="gene ID" value="Gasu_51090"/>
</dbReference>
<dbReference type="AlphaFoldDB" id="M2XUS8"/>
<protein>
    <submittedName>
        <fullName evidence="1">Uncharacterized protein</fullName>
    </submittedName>
</protein>
<evidence type="ECO:0000313" key="2">
    <source>
        <dbReference type="Proteomes" id="UP000030680"/>
    </source>
</evidence>
<organism evidence="1 2">
    <name type="scientific">Galdieria sulphuraria</name>
    <name type="common">Red alga</name>
    <dbReference type="NCBI Taxonomy" id="130081"/>
    <lineage>
        <taxon>Eukaryota</taxon>
        <taxon>Rhodophyta</taxon>
        <taxon>Bangiophyceae</taxon>
        <taxon>Galdieriales</taxon>
        <taxon>Galdieriaceae</taxon>
        <taxon>Galdieria</taxon>
    </lineage>
</organism>
<reference evidence="2" key="1">
    <citation type="journal article" date="2013" name="Science">
        <title>Gene transfer from bacteria and archaea facilitated evolution of an extremophilic eukaryote.</title>
        <authorList>
            <person name="Schonknecht G."/>
            <person name="Chen W.H."/>
            <person name="Ternes C.M."/>
            <person name="Barbier G.G."/>
            <person name="Shrestha R.P."/>
            <person name="Stanke M."/>
            <person name="Brautigam A."/>
            <person name="Baker B.J."/>
            <person name="Banfield J.F."/>
            <person name="Garavito R.M."/>
            <person name="Carr K."/>
            <person name="Wilkerson C."/>
            <person name="Rensing S.A."/>
            <person name="Gagneul D."/>
            <person name="Dickenson N.E."/>
            <person name="Oesterhelt C."/>
            <person name="Lercher M.J."/>
            <person name="Weber A.P."/>
        </authorList>
    </citation>
    <scope>NUCLEOTIDE SEQUENCE [LARGE SCALE GENOMIC DNA]</scope>
    <source>
        <strain evidence="2">074W</strain>
    </source>
</reference>